<dbReference type="Proteomes" id="UP000714275">
    <property type="component" value="Unassembled WGS sequence"/>
</dbReference>
<organism evidence="6 7">
    <name type="scientific">Suillus placidus</name>
    <dbReference type="NCBI Taxonomy" id="48579"/>
    <lineage>
        <taxon>Eukaryota</taxon>
        <taxon>Fungi</taxon>
        <taxon>Dikarya</taxon>
        <taxon>Basidiomycota</taxon>
        <taxon>Agaricomycotina</taxon>
        <taxon>Agaricomycetes</taxon>
        <taxon>Agaricomycetidae</taxon>
        <taxon>Boletales</taxon>
        <taxon>Suillineae</taxon>
        <taxon>Suillaceae</taxon>
        <taxon>Suillus</taxon>
    </lineage>
</organism>
<feature type="compositionally biased region" description="Polar residues" evidence="4">
    <location>
        <begin position="233"/>
        <end position="247"/>
    </location>
</feature>
<dbReference type="Pfam" id="PF20147">
    <property type="entry name" value="Crinkler"/>
    <property type="match status" value="2"/>
</dbReference>
<feature type="region of interest" description="Disordered" evidence="4">
    <location>
        <begin position="233"/>
        <end position="271"/>
    </location>
</feature>
<dbReference type="GO" id="GO:0043657">
    <property type="term" value="C:host cell"/>
    <property type="evidence" value="ECO:0007669"/>
    <property type="project" value="UniProtKB-SubCell"/>
</dbReference>
<feature type="domain" description="Crinkler effector protein N-terminal" evidence="5">
    <location>
        <begin position="109"/>
        <end position="207"/>
    </location>
</feature>
<proteinExistence type="predicted"/>
<dbReference type="InterPro" id="IPR045379">
    <property type="entry name" value="Crinkler_N"/>
</dbReference>
<keyword evidence="3" id="KW-0964">Secreted</keyword>
<accession>A0A9P6ZUB8</accession>
<dbReference type="OrthoDB" id="2673191at2759"/>
<comment type="caution">
    <text evidence="6">The sequence shown here is derived from an EMBL/GenBank/DDBJ whole genome shotgun (WGS) entry which is preliminary data.</text>
</comment>
<reference evidence="6" key="1">
    <citation type="journal article" date="2020" name="New Phytol.">
        <title>Comparative genomics reveals dynamic genome evolution in host specialist ectomycorrhizal fungi.</title>
        <authorList>
            <person name="Lofgren L.A."/>
            <person name="Nguyen N.H."/>
            <person name="Vilgalys R."/>
            <person name="Ruytinx J."/>
            <person name="Liao H.L."/>
            <person name="Branco S."/>
            <person name="Kuo A."/>
            <person name="LaButti K."/>
            <person name="Lipzen A."/>
            <person name="Andreopoulos W."/>
            <person name="Pangilinan J."/>
            <person name="Riley R."/>
            <person name="Hundley H."/>
            <person name="Na H."/>
            <person name="Barry K."/>
            <person name="Grigoriev I.V."/>
            <person name="Stajich J.E."/>
            <person name="Kennedy P.G."/>
        </authorList>
    </citation>
    <scope>NUCLEOTIDE SEQUENCE</scope>
    <source>
        <strain evidence="6">DOB743</strain>
    </source>
</reference>
<dbReference type="AlphaFoldDB" id="A0A9P6ZUB8"/>
<evidence type="ECO:0000313" key="7">
    <source>
        <dbReference type="Proteomes" id="UP000714275"/>
    </source>
</evidence>
<sequence length="293" mass="33617">MSDTIQLNCWVFLDDPQRVFTINIQRLKNAGDLEKAIKRCKVPIWDKFNVDLFELWKVDIEPEKLTQTYWIPDHVELDWAFTELSTVFDAEFKDRNINVILARVSDLTLALNCLIKGDAPSHIFTVKVPATKEVYSLKKEIKHTKDDLFYDYDATCILPWKVYLPCDDKLEDNIKSLNLDKNQVLHPFTLLSDVFPTIPAPDHVHIVFIAEHETPLESPHYWQFSGSTMVNEPVTSSAKQNENTVTDLPSGRKLVTPPTKQHEDEHPCSDPCKATVAETLRLAESRPHSLHNG</sequence>
<evidence type="ECO:0000259" key="5">
    <source>
        <dbReference type="Pfam" id="PF20147"/>
    </source>
</evidence>
<dbReference type="EMBL" id="JABBWD010000023">
    <property type="protein sequence ID" value="KAG1776959.1"/>
    <property type="molecule type" value="Genomic_DNA"/>
</dbReference>
<name>A0A9P6ZUB8_9AGAM</name>
<evidence type="ECO:0000256" key="2">
    <source>
        <dbReference type="ARBA" id="ARBA00004613"/>
    </source>
</evidence>
<feature type="domain" description="Crinkler effector protein N-terminal" evidence="5">
    <location>
        <begin position="5"/>
        <end position="100"/>
    </location>
</feature>
<evidence type="ECO:0000256" key="3">
    <source>
        <dbReference type="ARBA" id="ARBA00022525"/>
    </source>
</evidence>
<evidence type="ECO:0000256" key="4">
    <source>
        <dbReference type="SAM" id="MobiDB-lite"/>
    </source>
</evidence>
<evidence type="ECO:0000256" key="1">
    <source>
        <dbReference type="ARBA" id="ARBA00004340"/>
    </source>
</evidence>
<evidence type="ECO:0000313" key="6">
    <source>
        <dbReference type="EMBL" id="KAG1776959.1"/>
    </source>
</evidence>
<dbReference type="GO" id="GO:0005576">
    <property type="term" value="C:extracellular region"/>
    <property type="evidence" value="ECO:0007669"/>
    <property type="project" value="UniProtKB-SubCell"/>
</dbReference>
<protein>
    <recommendedName>
        <fullName evidence="5">Crinkler effector protein N-terminal domain-containing protein</fullName>
    </recommendedName>
</protein>
<gene>
    <name evidence="6" type="ORF">EV702DRAFT_1104495</name>
</gene>
<keyword evidence="7" id="KW-1185">Reference proteome</keyword>
<comment type="subcellular location">
    <subcellularLocation>
        <location evidence="1">Host cell</location>
    </subcellularLocation>
    <subcellularLocation>
        <location evidence="2">Secreted</location>
    </subcellularLocation>
</comment>